<name>A0A385DVR1_BPCA1</name>
<dbReference type="Gene3D" id="3.20.70.20">
    <property type="match status" value="1"/>
</dbReference>
<feature type="domain" description="Ribonucleotide reductase large subunit C-terminal" evidence="10">
    <location>
        <begin position="103"/>
        <end position="672"/>
    </location>
</feature>
<proteinExistence type="inferred from homology"/>
<keyword evidence="7" id="KW-1015">Disulfide bond</keyword>
<keyword evidence="4" id="KW-0846">Cobalamin</keyword>
<evidence type="ECO:0000256" key="8">
    <source>
        <dbReference type="ARBA" id="ARBA00023285"/>
    </source>
</evidence>
<evidence type="ECO:0000313" key="11">
    <source>
        <dbReference type="EMBL" id="AXQ62712.1"/>
    </source>
</evidence>
<evidence type="ECO:0000256" key="7">
    <source>
        <dbReference type="ARBA" id="ARBA00023157"/>
    </source>
</evidence>
<dbReference type="PANTHER" id="PTHR43371">
    <property type="entry name" value="VITAMIN B12-DEPENDENT RIBONUCLEOTIDE REDUCTASE"/>
    <property type="match status" value="1"/>
</dbReference>
<dbReference type="InterPro" id="IPR000788">
    <property type="entry name" value="RNR_lg_C"/>
</dbReference>
<dbReference type="PANTHER" id="PTHR43371:SF1">
    <property type="entry name" value="RIBONUCLEOSIDE-DIPHOSPHATE REDUCTASE"/>
    <property type="match status" value="1"/>
</dbReference>
<gene>
    <name evidence="11" type="ORF">crAss001_69</name>
</gene>
<comment type="catalytic activity">
    <reaction evidence="9">
        <text>a 2'-deoxyribonucleoside 5'-diphosphate + [thioredoxin]-disulfide + H2O = a ribonucleoside 5'-diphosphate + [thioredoxin]-dithiol</text>
        <dbReference type="Rhea" id="RHEA:23252"/>
        <dbReference type="Rhea" id="RHEA-COMP:10698"/>
        <dbReference type="Rhea" id="RHEA-COMP:10700"/>
        <dbReference type="ChEBI" id="CHEBI:15377"/>
        <dbReference type="ChEBI" id="CHEBI:29950"/>
        <dbReference type="ChEBI" id="CHEBI:50058"/>
        <dbReference type="ChEBI" id="CHEBI:57930"/>
        <dbReference type="ChEBI" id="CHEBI:73316"/>
        <dbReference type="EC" id="1.17.4.1"/>
    </reaction>
</comment>
<reference evidence="11 12" key="1">
    <citation type="submission" date="2018-07" db="EMBL/GenBank/DDBJ databases">
        <title>PhiCrAss001, a member of the most abundant bacteriophage family in the human gut, infects Bacteroides.</title>
        <authorList>
            <person name="Shkoporov A.N."/>
            <person name="Khokhlova E.V."/>
            <person name="Fitzgerald C.B."/>
            <person name="Stockdale S.R."/>
            <person name="Draper L.A."/>
            <person name="Ross R.P."/>
            <person name="Hill C."/>
        </authorList>
    </citation>
    <scope>NUCLEOTIDE SEQUENCE [LARGE SCALE GENOMIC DNA]</scope>
    <source>
        <strain evidence="12">crAss001</strain>
    </source>
</reference>
<comment type="similarity">
    <text evidence="2">Belongs to the ribonucleoside diphosphate reductase class-2 family.</text>
</comment>
<keyword evidence="5" id="KW-0547">Nucleotide-binding</keyword>
<evidence type="ECO:0000256" key="5">
    <source>
        <dbReference type="ARBA" id="ARBA00022741"/>
    </source>
</evidence>
<keyword evidence="6" id="KW-0560">Oxidoreductase</keyword>
<dbReference type="Pfam" id="PF02867">
    <property type="entry name" value="Ribonuc_red_lgC"/>
    <property type="match status" value="1"/>
</dbReference>
<dbReference type="Proteomes" id="UP000262320">
    <property type="component" value="Segment"/>
</dbReference>
<dbReference type="GO" id="GO:0031419">
    <property type="term" value="F:cobalamin binding"/>
    <property type="evidence" value="ECO:0007669"/>
    <property type="project" value="UniProtKB-KW"/>
</dbReference>
<dbReference type="NCBIfam" id="TIGR02504">
    <property type="entry name" value="NrdJ_Z"/>
    <property type="match status" value="1"/>
</dbReference>
<dbReference type="SUPFAM" id="SSF51998">
    <property type="entry name" value="PFL-like glycyl radical enzymes"/>
    <property type="match status" value="1"/>
</dbReference>
<evidence type="ECO:0000256" key="3">
    <source>
        <dbReference type="ARBA" id="ARBA00012274"/>
    </source>
</evidence>
<evidence type="ECO:0000256" key="6">
    <source>
        <dbReference type="ARBA" id="ARBA00023002"/>
    </source>
</evidence>
<organismHost>
    <name type="scientific">Bacteroides intestinalis</name>
    <dbReference type="NCBI Taxonomy" id="329854"/>
</organismHost>
<comment type="cofactor">
    <cofactor evidence="1">
        <name>adenosylcob(III)alamin</name>
        <dbReference type="ChEBI" id="CHEBI:18408"/>
    </cofactor>
</comment>
<dbReference type="EC" id="1.17.4.1" evidence="3"/>
<evidence type="ECO:0000256" key="2">
    <source>
        <dbReference type="ARBA" id="ARBA00007405"/>
    </source>
</evidence>
<evidence type="ECO:0000313" key="12">
    <source>
        <dbReference type="Proteomes" id="UP000262320"/>
    </source>
</evidence>
<dbReference type="GO" id="GO:0004748">
    <property type="term" value="F:ribonucleoside-diphosphate reductase activity, thioredoxin disulfide as acceptor"/>
    <property type="evidence" value="ECO:0007669"/>
    <property type="project" value="UniProtKB-EC"/>
</dbReference>
<evidence type="ECO:0000256" key="9">
    <source>
        <dbReference type="ARBA" id="ARBA00047754"/>
    </source>
</evidence>
<dbReference type="CDD" id="cd02888">
    <property type="entry name" value="RNR_II_dimer"/>
    <property type="match status" value="1"/>
</dbReference>
<organism evidence="11 12">
    <name type="scientific">Bacteroides phage crAss001</name>
    <name type="common">Bacteroides phage PhiCrAss001</name>
    <dbReference type="NCBI Taxonomy" id="2301731"/>
    <lineage>
        <taxon>Viruses</taxon>
        <taxon>Duplodnaviria</taxon>
        <taxon>Heunggongvirae</taxon>
        <taxon>Uroviricota</taxon>
        <taxon>Caudoviricetes</taxon>
        <taxon>Crassvirales</taxon>
        <taxon>Steigviridae</taxon>
        <taxon>Asinivirinae</taxon>
        <taxon>Kehishuvirus</taxon>
        <taxon>Kehishuvirus primarius</taxon>
    </lineage>
</organism>
<dbReference type="GO" id="GO:0000166">
    <property type="term" value="F:nucleotide binding"/>
    <property type="evidence" value="ECO:0007669"/>
    <property type="project" value="UniProtKB-KW"/>
</dbReference>
<dbReference type="PRINTS" id="PR01183">
    <property type="entry name" value="RIBORDTASEM1"/>
</dbReference>
<keyword evidence="12" id="KW-1185">Reference proteome</keyword>
<keyword evidence="8" id="KW-0170">Cobalt</keyword>
<sequence length="858" mass="97376">MTELEYFKGDELAASTWRNKYAADGEQTPDDTHRRLAKEFARVENNYDWDMPNHKAMKLSNYGYQRPNLDEEAIYELFKDFKYIIPGGSVMSGCGTGALVSLSNCFVIGSPKDSYSEIMKTRSQQAQLMKRRGGVGYDLSQLRPRGAKVNNAAKSSTGAASFMDVCSDITNEVAQNGRRGALMLSMSINHPDIEEFITKKQDLAKVTGANISVKVTDEFMQAVIENKDYTLRFPVDESDLSYKETDEFGNTVCIQYNELFDGKREYNKLYSIGKGRFIKLIKARELWNTLMHCAWNTAEPGIMFEGAMHNYSPDGVYPDFKMVSTNPCGEIPMGPFDSCRLIHINLSSYIVDPFTDKAHIDEELLYMHSYEAMRLADDLVDLEIEAVDRIIDTVKNDTDDTEFKLWSKIKETAIRGRRAGLGFTGLADAIAMLGLKYDSDEGISQVEQLMKVMFKGQLDSNIDMAIERGPFPVWNVRQEFHAGWDDGGSGQNDWFTILCKDYNSEARRMFQYGRRNISWSTVAPTGTVSIMAGTSSGIEPIFLPFYQRKRKCMSESDRVDYVDKVGEKYTLFTVVHPNLKRWAIETMNYSESEVNEWSLGIWEEVWKESPYYGSTAPEIDWRQRVKLQGVVQKYITHSISSTVNLAKETTEEEIADIYIEAWKQGLKGITIYRDGCREGVLTQVEKPKTIEGRQAPKRPKELEADAYLIKAKGEQFIILVGMLESKPYEIFAFRPRNPISFKPHKGVITKVSKMHYSFTSDVFHIDNLELANENVEENAATLYSSMLLRHGVDIKYIVKTAKKVNDNITSFSSAMCRVLSKYIPNEEIKGEVCPDCGGTLVREGGCIHCKDCGYSKCL</sequence>
<evidence type="ECO:0000256" key="1">
    <source>
        <dbReference type="ARBA" id="ARBA00001922"/>
    </source>
</evidence>
<dbReference type="EMBL" id="MH675552">
    <property type="protein sequence ID" value="AXQ62712.1"/>
    <property type="molecule type" value="Genomic_DNA"/>
</dbReference>
<evidence type="ECO:0000256" key="4">
    <source>
        <dbReference type="ARBA" id="ARBA00022628"/>
    </source>
</evidence>
<dbReference type="InterPro" id="IPR050862">
    <property type="entry name" value="RdRp_reductase_class-2"/>
</dbReference>
<evidence type="ECO:0000259" key="10">
    <source>
        <dbReference type="Pfam" id="PF02867"/>
    </source>
</evidence>
<protein>
    <recommendedName>
        <fullName evidence="3">ribonucleoside-diphosphate reductase</fullName>
        <ecNumber evidence="3">1.17.4.1</ecNumber>
    </recommendedName>
</protein>
<accession>A0A385DVR1</accession>
<dbReference type="InterPro" id="IPR013344">
    <property type="entry name" value="RNR_NrdJ/NrdZ"/>
</dbReference>